<dbReference type="RefSeq" id="WP_281893320.1">
    <property type="nucleotide sequence ID" value="NZ_BSDI01000006.1"/>
</dbReference>
<sequence>MPTDLDRMFTALGRDADDIPLGDPSTARRRGEGRRRARFIAAGLATACVLAAGLTGGSWLARDAAGPEPVAPPPDGPVQLGPARPLGDEIRYGGQQVRFGLTAIAGNRAYAGWQEEDGTLRVAAADLETGKVAWPARTLGEFDDSNGIIAVPRALLAIGERNDGTVPDQQLYVVDPDTGRTRWELPFDINGDDLLFYDSVLVHVTEAGAISARDWDNGKVVWDEAAPADPPVASLGMYGPTDAPPGSSNSAFPAHLSDPRILQITAGGALVVRDSATGAVRSTRPGIGIGADSHYLAYDGRLYGTHRGMGPNRVVVAEVDGDGAARELSKAASGRSYLDMVPCGDDRICLLEGKGLEESTEIAAVDVASGREIWRKPAPNGAQQLVPGGARVLVAGMAGTSGETSSALFDHDGTQLLGEADQRAALAWVSTGTLLSFGNGKLAAVTAADGSRQELGDSPLKDLQTPRFCSWTHLRLVCPGLTGFQVWDIAPR</sequence>
<organism evidence="3 4">
    <name type="scientific">Phytohabitans aurantiacus</name>
    <dbReference type="NCBI Taxonomy" id="3016789"/>
    <lineage>
        <taxon>Bacteria</taxon>
        <taxon>Bacillati</taxon>
        <taxon>Actinomycetota</taxon>
        <taxon>Actinomycetes</taxon>
        <taxon>Micromonosporales</taxon>
        <taxon>Micromonosporaceae</taxon>
    </lineage>
</organism>
<evidence type="ECO:0000313" key="4">
    <source>
        <dbReference type="Proteomes" id="UP001144280"/>
    </source>
</evidence>
<reference evidence="3" key="1">
    <citation type="submission" date="2022-12" db="EMBL/GenBank/DDBJ databases">
        <title>New Phytohabitans aurantiacus sp. RD004123 nov., an actinomycete isolated from soil.</title>
        <authorList>
            <person name="Triningsih D.W."/>
            <person name="Harunari E."/>
            <person name="Igarashi Y."/>
        </authorList>
    </citation>
    <scope>NUCLEOTIDE SEQUENCE</scope>
    <source>
        <strain evidence="3">RD004123</strain>
    </source>
</reference>
<dbReference type="Proteomes" id="UP001144280">
    <property type="component" value="Unassembled WGS sequence"/>
</dbReference>
<keyword evidence="1" id="KW-0812">Transmembrane</keyword>
<keyword evidence="1" id="KW-0472">Membrane</keyword>
<evidence type="ECO:0000256" key="1">
    <source>
        <dbReference type="SAM" id="Phobius"/>
    </source>
</evidence>
<accession>A0ABQ5QNN6</accession>
<dbReference type="InterPro" id="IPR002372">
    <property type="entry name" value="PQQ_rpt_dom"/>
</dbReference>
<dbReference type="PANTHER" id="PTHR34512:SF30">
    <property type="entry name" value="OUTER MEMBRANE PROTEIN ASSEMBLY FACTOR BAMB"/>
    <property type="match status" value="1"/>
</dbReference>
<name>A0ABQ5QNN6_9ACTN</name>
<keyword evidence="4" id="KW-1185">Reference proteome</keyword>
<dbReference type="Pfam" id="PF13360">
    <property type="entry name" value="PQQ_2"/>
    <property type="match status" value="2"/>
</dbReference>
<keyword evidence="1" id="KW-1133">Transmembrane helix</keyword>
<dbReference type="PANTHER" id="PTHR34512">
    <property type="entry name" value="CELL SURFACE PROTEIN"/>
    <property type="match status" value="1"/>
</dbReference>
<dbReference type="EMBL" id="BSDI01000006">
    <property type="protein sequence ID" value="GLH96178.1"/>
    <property type="molecule type" value="Genomic_DNA"/>
</dbReference>
<feature type="transmembrane region" description="Helical" evidence="1">
    <location>
        <begin position="39"/>
        <end position="61"/>
    </location>
</feature>
<gene>
    <name evidence="3" type="ORF">Pa4123_14510</name>
</gene>
<protein>
    <recommendedName>
        <fullName evidence="2">Pyrrolo-quinoline quinone repeat domain-containing protein</fullName>
    </recommendedName>
</protein>
<dbReference type="SUPFAM" id="SSF50998">
    <property type="entry name" value="Quinoprotein alcohol dehydrogenase-like"/>
    <property type="match status" value="1"/>
</dbReference>
<feature type="domain" description="Pyrrolo-quinoline quinone repeat" evidence="2">
    <location>
        <begin position="121"/>
        <end position="282"/>
    </location>
</feature>
<evidence type="ECO:0000259" key="2">
    <source>
        <dbReference type="Pfam" id="PF13360"/>
    </source>
</evidence>
<dbReference type="InterPro" id="IPR015943">
    <property type="entry name" value="WD40/YVTN_repeat-like_dom_sf"/>
</dbReference>
<dbReference type="Gene3D" id="2.130.10.10">
    <property type="entry name" value="YVTN repeat-like/Quinoprotein amine dehydrogenase"/>
    <property type="match status" value="2"/>
</dbReference>
<evidence type="ECO:0000313" key="3">
    <source>
        <dbReference type="EMBL" id="GLH96178.1"/>
    </source>
</evidence>
<dbReference type="InterPro" id="IPR011047">
    <property type="entry name" value="Quinoprotein_ADH-like_sf"/>
</dbReference>
<feature type="domain" description="Pyrrolo-quinoline quinone repeat" evidence="2">
    <location>
        <begin position="357"/>
        <end position="452"/>
    </location>
</feature>
<proteinExistence type="predicted"/>
<comment type="caution">
    <text evidence="3">The sequence shown here is derived from an EMBL/GenBank/DDBJ whole genome shotgun (WGS) entry which is preliminary data.</text>
</comment>